<evidence type="ECO:0000313" key="2">
    <source>
        <dbReference type="EMBL" id="ABD39008.1"/>
    </source>
</evidence>
<evidence type="ECO:0000256" key="1">
    <source>
        <dbReference type="SAM" id="MobiDB-lite"/>
    </source>
</evidence>
<sequence length="109" mass="12553">VDCRSRLRRKTESHCGRRWIRKSRSVGTRTQNLCERSEVSHHLDGQERRKAQGADCCDTQLFRRSGPERRLGYDPCRRRGHEACIEDAGPRRRRGHGAVGSEQSQPDLA</sequence>
<organism evidence="3">
    <name type="scientific">Bradyrhizobium elkanii</name>
    <dbReference type="NCBI Taxonomy" id="29448"/>
    <lineage>
        <taxon>Bacteria</taxon>
        <taxon>Pseudomonadati</taxon>
        <taxon>Pseudomonadota</taxon>
        <taxon>Alphaproteobacteria</taxon>
        <taxon>Hyphomicrobiales</taxon>
        <taxon>Nitrobacteraceae</taxon>
        <taxon>Bradyrhizobium</taxon>
    </lineage>
</organism>
<feature type="non-terminal residue" evidence="3">
    <location>
        <position position="109"/>
    </location>
</feature>
<name>Q2EII2_BRAEL</name>
<evidence type="ECO:0000313" key="3">
    <source>
        <dbReference type="EMBL" id="ABD39028.1"/>
    </source>
</evidence>
<feature type="region of interest" description="Disordered" evidence="1">
    <location>
        <begin position="85"/>
        <end position="109"/>
    </location>
</feature>
<feature type="non-terminal residue" evidence="3">
    <location>
        <position position="1"/>
    </location>
</feature>
<gene>
    <name evidence="3" type="primary">nodC</name>
</gene>
<dbReference type="AlphaFoldDB" id="Q2EII2"/>
<proteinExistence type="predicted"/>
<reference evidence="3" key="1">
    <citation type="journal article" date="2007" name="Microb. Ecol.">
        <title>Variability in Bradyrhizobium japonicum and B. elkanii seven years after introduction of both the exotic microsymbiont and the soybean host in a cerrados soil.</title>
        <authorList>
            <person name="Batista J.S.S."/>
            <person name="Hungria M."/>
            <person name="Barcellos F.G."/>
            <person name="Ferreira M.C."/>
            <person name="Mendes I.C."/>
        </authorList>
    </citation>
    <scope>NUCLEOTIDE SEQUENCE</scope>
    <source>
        <strain evidence="3">25.16</strain>
        <strain evidence="2">8.4</strain>
    </source>
</reference>
<protein>
    <submittedName>
        <fullName evidence="3">NodC</fullName>
    </submittedName>
</protein>
<dbReference type="EMBL" id="DQ376607">
    <property type="protein sequence ID" value="ABD39028.1"/>
    <property type="molecule type" value="Genomic_DNA"/>
</dbReference>
<dbReference type="EMBL" id="DQ376587">
    <property type="protein sequence ID" value="ABD39008.1"/>
    <property type="molecule type" value="Genomic_DNA"/>
</dbReference>
<accession>Q2EII2</accession>